<evidence type="ECO:0000313" key="9">
    <source>
        <dbReference type="Proteomes" id="UP000198287"/>
    </source>
</evidence>
<feature type="chain" id="PRO_5013302390" evidence="6">
    <location>
        <begin position="22"/>
        <end position="259"/>
    </location>
</feature>
<dbReference type="GO" id="GO:0006508">
    <property type="term" value="P:proteolysis"/>
    <property type="evidence" value="ECO:0007669"/>
    <property type="project" value="UniProtKB-KW"/>
</dbReference>
<dbReference type="PRINTS" id="PR00722">
    <property type="entry name" value="CHYMOTRYPSIN"/>
</dbReference>
<dbReference type="PANTHER" id="PTHR24276">
    <property type="entry name" value="POLYSERASE-RELATED"/>
    <property type="match status" value="1"/>
</dbReference>
<dbReference type="Gene3D" id="2.40.10.10">
    <property type="entry name" value="Trypsin-like serine proteases"/>
    <property type="match status" value="1"/>
</dbReference>
<evidence type="ECO:0000256" key="6">
    <source>
        <dbReference type="SAM" id="SignalP"/>
    </source>
</evidence>
<dbReference type="InterPro" id="IPR009003">
    <property type="entry name" value="Peptidase_S1_PA"/>
</dbReference>
<dbReference type="InterPro" id="IPR050430">
    <property type="entry name" value="Peptidase_S1"/>
</dbReference>
<keyword evidence="5" id="KW-1015">Disulfide bond</keyword>
<dbReference type="PROSITE" id="PS00135">
    <property type="entry name" value="TRYPSIN_SER"/>
    <property type="match status" value="1"/>
</dbReference>
<keyword evidence="6" id="KW-0732">Signal</keyword>
<keyword evidence="2" id="KW-0645">Protease</keyword>
<name>A0A226D782_FOLCA</name>
<dbReference type="SMART" id="SM00020">
    <property type="entry name" value="Tryp_SPc"/>
    <property type="match status" value="1"/>
</dbReference>
<dbReference type="InterPro" id="IPR001314">
    <property type="entry name" value="Peptidase_S1A"/>
</dbReference>
<evidence type="ECO:0000256" key="4">
    <source>
        <dbReference type="ARBA" id="ARBA00022825"/>
    </source>
</evidence>
<comment type="similarity">
    <text evidence="1">Belongs to the peptidase S1 family.</text>
</comment>
<dbReference type="PROSITE" id="PS50240">
    <property type="entry name" value="TRYPSIN_DOM"/>
    <property type="match status" value="1"/>
</dbReference>
<accession>A0A226D782</accession>
<comment type="caution">
    <text evidence="8">The sequence shown here is derived from an EMBL/GenBank/DDBJ whole genome shotgun (WGS) entry which is preliminary data.</text>
</comment>
<dbReference type="AlphaFoldDB" id="A0A226D782"/>
<dbReference type="OrthoDB" id="6755574at2759"/>
<dbReference type="EMBL" id="LNIX01000031">
    <property type="protein sequence ID" value="OXA40970.1"/>
    <property type="molecule type" value="Genomic_DNA"/>
</dbReference>
<dbReference type="Proteomes" id="UP000198287">
    <property type="component" value="Unassembled WGS sequence"/>
</dbReference>
<gene>
    <name evidence="8" type="ORF">Fcan01_24242</name>
</gene>
<keyword evidence="9" id="KW-1185">Reference proteome</keyword>
<protein>
    <submittedName>
        <fullName evidence="8">Chymotrypsin BI</fullName>
    </submittedName>
</protein>
<evidence type="ECO:0000256" key="3">
    <source>
        <dbReference type="ARBA" id="ARBA00022801"/>
    </source>
</evidence>
<dbReference type="InterPro" id="IPR001254">
    <property type="entry name" value="Trypsin_dom"/>
</dbReference>
<reference evidence="8 9" key="1">
    <citation type="submission" date="2015-12" db="EMBL/GenBank/DDBJ databases">
        <title>The genome of Folsomia candida.</title>
        <authorList>
            <person name="Faddeeva A."/>
            <person name="Derks M.F."/>
            <person name="Anvar Y."/>
            <person name="Smit S."/>
            <person name="Van Straalen N."/>
            <person name="Roelofs D."/>
        </authorList>
    </citation>
    <scope>NUCLEOTIDE SEQUENCE [LARGE SCALE GENOMIC DNA]</scope>
    <source>
        <strain evidence="8 9">VU population</strain>
        <tissue evidence="8">Whole body</tissue>
    </source>
</reference>
<dbReference type="GO" id="GO:0004252">
    <property type="term" value="F:serine-type endopeptidase activity"/>
    <property type="evidence" value="ECO:0007669"/>
    <property type="project" value="InterPro"/>
</dbReference>
<keyword evidence="3" id="KW-0378">Hydrolase</keyword>
<dbReference type="OMA" id="MRITEYN"/>
<dbReference type="InterPro" id="IPR033116">
    <property type="entry name" value="TRYPSIN_SER"/>
</dbReference>
<evidence type="ECO:0000259" key="7">
    <source>
        <dbReference type="PROSITE" id="PS50240"/>
    </source>
</evidence>
<evidence type="ECO:0000256" key="5">
    <source>
        <dbReference type="ARBA" id="ARBA00023157"/>
    </source>
</evidence>
<evidence type="ECO:0000256" key="1">
    <source>
        <dbReference type="ARBA" id="ARBA00007664"/>
    </source>
</evidence>
<evidence type="ECO:0000313" key="8">
    <source>
        <dbReference type="EMBL" id="OXA40970.1"/>
    </source>
</evidence>
<dbReference type="PANTHER" id="PTHR24276:SF98">
    <property type="entry name" value="FI18310P1-RELATED"/>
    <property type="match status" value="1"/>
</dbReference>
<proteinExistence type="inferred from homology"/>
<dbReference type="SUPFAM" id="SSF50494">
    <property type="entry name" value="Trypsin-like serine proteases"/>
    <property type="match status" value="1"/>
</dbReference>
<organism evidence="8 9">
    <name type="scientific">Folsomia candida</name>
    <name type="common">Springtail</name>
    <dbReference type="NCBI Taxonomy" id="158441"/>
    <lineage>
        <taxon>Eukaryota</taxon>
        <taxon>Metazoa</taxon>
        <taxon>Ecdysozoa</taxon>
        <taxon>Arthropoda</taxon>
        <taxon>Hexapoda</taxon>
        <taxon>Collembola</taxon>
        <taxon>Entomobryomorpha</taxon>
        <taxon>Isotomoidea</taxon>
        <taxon>Isotomidae</taxon>
        <taxon>Proisotominae</taxon>
        <taxon>Folsomia</taxon>
    </lineage>
</organism>
<keyword evidence="4" id="KW-0720">Serine protease</keyword>
<dbReference type="CDD" id="cd00190">
    <property type="entry name" value="Tryp_SPc"/>
    <property type="match status" value="1"/>
</dbReference>
<evidence type="ECO:0000256" key="2">
    <source>
        <dbReference type="ARBA" id="ARBA00022670"/>
    </source>
</evidence>
<dbReference type="InterPro" id="IPR043504">
    <property type="entry name" value="Peptidase_S1_PA_chymotrypsin"/>
</dbReference>
<dbReference type="STRING" id="158441.A0A226D782"/>
<feature type="signal peptide" evidence="6">
    <location>
        <begin position="1"/>
        <end position="21"/>
    </location>
</feature>
<dbReference type="Pfam" id="PF00089">
    <property type="entry name" value="Trypsin"/>
    <property type="match status" value="1"/>
</dbReference>
<sequence>MYPKIFAAFIFSLATVDICQGSVLFRATSNDTVNSSGKIVGGTDAKPHEYPYQISLQDQGWHICGGTILSDVKIATAAHCCEDYLTTWSDLRVVAGAHVAANASLFYYQIHTHGYYKTNDACILTVTEPLELNFAVKAMPLCEVEPAPGTVCTATGWGRTNPDNDRWKGPLQKLDMTIVSRQVCERSYGPLDEDVICAGGVFGQDVCFGDSGGPLVCETGSSKCLAGVTSYGSSLGCALGIPAGFTNVAWFYKFFTNDG</sequence>
<feature type="domain" description="Peptidase S1" evidence="7">
    <location>
        <begin position="39"/>
        <end position="259"/>
    </location>
</feature>